<dbReference type="EMBL" id="MT144499">
    <property type="protein sequence ID" value="QJA54355.1"/>
    <property type="molecule type" value="Genomic_DNA"/>
</dbReference>
<gene>
    <name evidence="2" type="ORF">MM415A03680_0009</name>
    <name evidence="1" type="ORF">TM448A04637_0006</name>
    <name evidence="3" type="ORF">TM448B01037_0028</name>
</gene>
<evidence type="ECO:0000313" key="2">
    <source>
        <dbReference type="EMBL" id="QJA70531.1"/>
    </source>
</evidence>
<protein>
    <submittedName>
        <fullName evidence="1">Uncharacterized protein</fullName>
    </submittedName>
</protein>
<name>A0A6H2A4A9_9ZZZZ</name>
<dbReference type="AlphaFoldDB" id="A0A6H2A4A9"/>
<dbReference type="EMBL" id="MT144692">
    <property type="protein sequence ID" value="QJH97589.1"/>
    <property type="molecule type" value="Genomic_DNA"/>
</dbReference>
<sequence length="83" mass="9773">MSNNDKLKVIKRGYSKEAIEILEELLEQAKKGEIHELVTMANYGEHHYETRYTNSNDLVTLVGHIEKIKWRMLERMSQNITVL</sequence>
<reference evidence="1" key="1">
    <citation type="submission" date="2020-03" db="EMBL/GenBank/DDBJ databases">
        <title>The deep terrestrial virosphere.</title>
        <authorList>
            <person name="Holmfeldt K."/>
            <person name="Nilsson E."/>
            <person name="Simone D."/>
            <person name="Lopez-Fernandez M."/>
            <person name="Wu X."/>
            <person name="de Brujin I."/>
            <person name="Lundin D."/>
            <person name="Andersson A."/>
            <person name="Bertilsson S."/>
            <person name="Dopson M."/>
        </authorList>
    </citation>
    <scope>NUCLEOTIDE SEQUENCE</scope>
    <source>
        <strain evidence="2">MM415A03680</strain>
        <strain evidence="1">TM448A04637</strain>
        <strain evidence="3">TM448B01037</strain>
    </source>
</reference>
<evidence type="ECO:0000313" key="1">
    <source>
        <dbReference type="EMBL" id="QJA54355.1"/>
    </source>
</evidence>
<dbReference type="EMBL" id="MT141800">
    <property type="protein sequence ID" value="QJA70531.1"/>
    <property type="molecule type" value="Genomic_DNA"/>
</dbReference>
<evidence type="ECO:0000313" key="3">
    <source>
        <dbReference type="EMBL" id="QJH97589.1"/>
    </source>
</evidence>
<organism evidence="1">
    <name type="scientific">viral metagenome</name>
    <dbReference type="NCBI Taxonomy" id="1070528"/>
    <lineage>
        <taxon>unclassified sequences</taxon>
        <taxon>metagenomes</taxon>
        <taxon>organismal metagenomes</taxon>
    </lineage>
</organism>
<proteinExistence type="predicted"/>
<accession>A0A6H2A4A9</accession>